<evidence type="ECO:0000313" key="5">
    <source>
        <dbReference type="Proteomes" id="UP001369086"/>
    </source>
</evidence>
<feature type="region of interest" description="Disordered" evidence="2">
    <location>
        <begin position="1255"/>
        <end position="1367"/>
    </location>
</feature>
<proteinExistence type="predicted"/>
<sequence length="1460" mass="160279">MKNKAAKQKSKRKGIVSAFGCDLTEYLQSSGQDVPQVLKCCAEFIEEHGIVDGIYRLSGITSNIQRLRQEFGSDPCPDLTREVYLQDIHCVGSLCKLYFRELPNPLLTYELYKKFTDAVSVKEEQEQLARIQNVIKELPETHYRTLEYLTRHLTHLASFSTQTNMHARNIALVWAPNLLRSKEIEISTCNGDAAFMEVRIQQAVVEFILNHIEQIFNNASHPAPESDERSAVAKCMSLPASGQAQPMKLVSLEEAQARSLSPNHPARRERRENSLPDTSLNTGTLYHTVIDLPDNKRKLSGKSKMWKSIFNLGRSGSESKSKLSRNGSVFVRGQKLAEKATIRPAKSMDSLCSLPTEEDEKDSQFKRSAATGGFFMPAFKSRTLGTGSTYDLSKQDHDSEHESLPGAMRGSSPVNKDKMDTKNTPQHKPLPEQLKVFKGDDLNCCEPTSPKTRRMFYSTSASDGTSKPTFPGSLFPLEASPRHQRKALNISEPFAVSVPLRVSAVISSNSTPCRTSVKDKNTLPPVSEAFPLKTSNDSGLADQSSCCSSSSGCSSGSNSSDLITQNKEDKQVPTVNCGQAAITVMDVAEGDDPTRMESQCRLTDTSEYPKHSPVTSIDEQQQQPPCAITYQSKLNILPSALGTDTAALMHSLQTVRSSDELPAIFTQVDTTQAKTHLEILLSETEELAELSELTDESAADALMDNLWPEIQLELKIIEPDVDIIDEDIFVQSPPLTVLISDDLKQTADPNAKRTSSFSTYPLLPSGPADEVLKTDLHISDENCSGENSSYTVPEQNLSCDVSRESNPNLNVLAKTGNKTETTPSIKPTGDSRSNFHTDNKEKLPCVYAGTQPSSSKINESISAESEGGLIPESDKAQKKHINESVMSSGLNDLVGPEIKSPRLTSGSKNLSLDLLKSSARLSNYEEDSPYLLIDKDESGLDISCALELVEPWEDYTQQWVTSPLHSPNTMNILQKQDDFPVCSTTENVFFNRRSSCSALDAREQLKELCTDVTKLRVAAEPSQEGGSKAESEMTSSMTPNLQAENWLLPPSESLKPLSVKTSGAKQLDSIQLAASSAASKAHTESANMNITEEELCKLSKETPSLQQDPLTTLDSMESQGQQNSGCDKPNENVILKHRPSSLNLDLGSAFGNTTETTSNPCKYNNNVLSNNALHCHGSVTLSGSKTADECRVKSKYSASSLELEMFLTDRQAPVRRNSAPVSVSSVRTTFMIKTCQAKAVPVIPPQIQYTQIPLPLQNKNSDTQTDQEKTSGSSGRKELDSPQAHPFVSDPKDEKENNEPAVKTPRHSGGDSSLEMPLPKSVVPVGPPVLRRKRNSNGEAFVDLSSKSDRSPAPQKPSYRARSNRPQSLILFSPPFPIMDHPSAGSKSLLSPIKSPTERSALDCLSKELADNLKTPEGVTLRNKMTMPKSGQKLETSTSCFYQPQRRSMIFDSRSSRQIE</sequence>
<dbReference type="InterPro" id="IPR051576">
    <property type="entry name" value="PX-Rho_GAP"/>
</dbReference>
<feature type="region of interest" description="Disordered" evidence="2">
    <location>
        <begin position="254"/>
        <end position="280"/>
    </location>
</feature>
<feature type="domain" description="Rho-GAP" evidence="3">
    <location>
        <begin position="21"/>
        <end position="216"/>
    </location>
</feature>
<dbReference type="CDD" id="cd04384">
    <property type="entry name" value="RhoGAP_CdGAP"/>
    <property type="match status" value="1"/>
</dbReference>
<feature type="compositionally biased region" description="Polar residues" evidence="2">
    <location>
        <begin position="1255"/>
        <end position="1274"/>
    </location>
</feature>
<accession>A0ABR0ZMF6</accession>
<evidence type="ECO:0000256" key="2">
    <source>
        <dbReference type="SAM" id="MobiDB-lite"/>
    </source>
</evidence>
<comment type="caution">
    <text evidence="4">The sequence shown here is derived from an EMBL/GenBank/DDBJ whole genome shotgun (WGS) entry which is preliminary data.</text>
</comment>
<dbReference type="InterPro" id="IPR000198">
    <property type="entry name" value="RhoGAP_dom"/>
</dbReference>
<keyword evidence="5" id="KW-1185">Reference proteome</keyword>
<dbReference type="InterPro" id="IPR008936">
    <property type="entry name" value="Rho_GTPase_activation_prot"/>
</dbReference>
<dbReference type="Pfam" id="PF00620">
    <property type="entry name" value="RhoGAP"/>
    <property type="match status" value="1"/>
</dbReference>
<feature type="region of interest" description="Disordered" evidence="2">
    <location>
        <begin position="1018"/>
        <end position="1037"/>
    </location>
</feature>
<keyword evidence="1" id="KW-0343">GTPase activation</keyword>
<dbReference type="PROSITE" id="PS50238">
    <property type="entry name" value="RHOGAP"/>
    <property type="match status" value="1"/>
</dbReference>
<feature type="compositionally biased region" description="Polar residues" evidence="2">
    <location>
        <begin position="816"/>
        <end position="832"/>
    </location>
</feature>
<dbReference type="Proteomes" id="UP001369086">
    <property type="component" value="Unassembled WGS sequence"/>
</dbReference>
<dbReference type="SMART" id="SM00324">
    <property type="entry name" value="RhoGAP"/>
    <property type="match status" value="1"/>
</dbReference>
<reference evidence="4 5" key="1">
    <citation type="submission" date="2021-05" db="EMBL/GenBank/DDBJ databases">
        <authorList>
            <person name="Zahm M."/>
            <person name="Klopp C."/>
            <person name="Cabau C."/>
            <person name="Kuhl H."/>
            <person name="Suciu R."/>
            <person name="Ciorpac M."/>
            <person name="Holostenco D."/>
            <person name="Gessner J."/>
            <person name="Wuertz S."/>
            <person name="Hohne C."/>
            <person name="Stock M."/>
            <person name="Gislard M."/>
            <person name="Lluch J."/>
            <person name="Milhes M."/>
            <person name="Lampietro C."/>
            <person name="Lopez Roques C."/>
            <person name="Donnadieu C."/>
            <person name="Du K."/>
            <person name="Schartl M."/>
            <person name="Guiguen Y."/>
        </authorList>
    </citation>
    <scope>NUCLEOTIDE SEQUENCE [LARGE SCALE GENOMIC DNA]</scope>
    <source>
        <strain evidence="4">Hh-F2</strain>
        <tissue evidence="4">Blood</tissue>
    </source>
</reference>
<protein>
    <submittedName>
        <fullName evidence="4">Rho GTPase-activating protein 31 isoform X1</fullName>
    </submittedName>
</protein>
<feature type="region of interest" description="Disordered" evidence="2">
    <location>
        <begin position="813"/>
        <end position="838"/>
    </location>
</feature>
<feature type="region of interest" description="Disordered" evidence="2">
    <location>
        <begin position="511"/>
        <end position="538"/>
    </location>
</feature>
<dbReference type="EMBL" id="JAHFZB010000009">
    <property type="protein sequence ID" value="KAK6485997.1"/>
    <property type="molecule type" value="Genomic_DNA"/>
</dbReference>
<feature type="compositionally biased region" description="Basic and acidic residues" evidence="2">
    <location>
        <begin position="393"/>
        <end position="403"/>
    </location>
</feature>
<dbReference type="SUPFAM" id="SSF48350">
    <property type="entry name" value="GTPase activation domain, GAP"/>
    <property type="match status" value="1"/>
</dbReference>
<organism evidence="4 5">
    <name type="scientific">Huso huso</name>
    <name type="common">Beluga</name>
    <name type="synonym">Acipenser huso</name>
    <dbReference type="NCBI Taxonomy" id="61971"/>
    <lineage>
        <taxon>Eukaryota</taxon>
        <taxon>Metazoa</taxon>
        <taxon>Chordata</taxon>
        <taxon>Craniata</taxon>
        <taxon>Vertebrata</taxon>
        <taxon>Euteleostomi</taxon>
        <taxon>Actinopterygii</taxon>
        <taxon>Chondrostei</taxon>
        <taxon>Acipenseriformes</taxon>
        <taxon>Acipenseridae</taxon>
        <taxon>Huso</taxon>
    </lineage>
</organism>
<dbReference type="PANTHER" id="PTHR15729">
    <property type="entry name" value="CDC42 GTPASE-ACTIVATING PROTEIN"/>
    <property type="match status" value="1"/>
</dbReference>
<name>A0ABR0ZMF6_HUSHU</name>
<dbReference type="Gene3D" id="1.10.555.10">
    <property type="entry name" value="Rho GTPase activation protein"/>
    <property type="match status" value="1"/>
</dbReference>
<evidence type="ECO:0000256" key="1">
    <source>
        <dbReference type="ARBA" id="ARBA00022468"/>
    </source>
</evidence>
<evidence type="ECO:0000259" key="3">
    <source>
        <dbReference type="PROSITE" id="PS50238"/>
    </source>
</evidence>
<gene>
    <name evidence="4" type="ORF">HHUSO_G11925</name>
</gene>
<dbReference type="PANTHER" id="PTHR15729:SF3">
    <property type="entry name" value="RHO GTPASE-ACTIVATING PROTEIN 31"/>
    <property type="match status" value="1"/>
</dbReference>
<feature type="region of interest" description="Disordered" evidence="2">
    <location>
        <begin position="386"/>
        <end position="429"/>
    </location>
</feature>
<evidence type="ECO:0000313" key="4">
    <source>
        <dbReference type="EMBL" id="KAK6485997.1"/>
    </source>
</evidence>